<dbReference type="EMBL" id="CP051685">
    <property type="protein sequence ID" value="QJE02448.1"/>
    <property type="molecule type" value="Genomic_DNA"/>
</dbReference>
<dbReference type="RefSeq" id="WP_170204535.1">
    <property type="nucleotide sequence ID" value="NZ_CP051685.1"/>
</dbReference>
<name>A0A7Z2W0D5_9BURK</name>
<accession>A0A7Z2W0D5</accession>
<evidence type="ECO:0000313" key="2">
    <source>
        <dbReference type="Proteomes" id="UP000502415"/>
    </source>
</evidence>
<proteinExistence type="predicted"/>
<dbReference type="AlphaFoldDB" id="A0A7Z2W0D5"/>
<gene>
    <name evidence="1" type="ORF">HH212_22485</name>
</gene>
<sequence length="89" mass="9822">MQVETWVVADEYDDAALAQLKVALSDLQYTFRHRWSAIIGSQDVRQWEAVGPGGRLIIESETYMGLSVEGSASLVAELQARYEKASGDS</sequence>
<evidence type="ECO:0000313" key="1">
    <source>
        <dbReference type="EMBL" id="QJE02448.1"/>
    </source>
</evidence>
<dbReference type="KEGG" id="mfy:HH212_22485"/>
<dbReference type="Proteomes" id="UP000502415">
    <property type="component" value="Chromosome"/>
</dbReference>
<organism evidence="1 2">
    <name type="scientific">Massilia forsythiae</name>
    <dbReference type="NCBI Taxonomy" id="2728020"/>
    <lineage>
        <taxon>Bacteria</taxon>
        <taxon>Pseudomonadati</taxon>
        <taxon>Pseudomonadota</taxon>
        <taxon>Betaproteobacteria</taxon>
        <taxon>Burkholderiales</taxon>
        <taxon>Oxalobacteraceae</taxon>
        <taxon>Telluria group</taxon>
        <taxon>Massilia</taxon>
    </lineage>
</organism>
<protein>
    <submittedName>
        <fullName evidence="1">Uncharacterized protein</fullName>
    </submittedName>
</protein>
<reference evidence="1 2" key="1">
    <citation type="submission" date="2020-04" db="EMBL/GenBank/DDBJ databases">
        <title>Genome sequencing of novel species.</title>
        <authorList>
            <person name="Heo J."/>
            <person name="Kim S.-J."/>
            <person name="Kim J.-S."/>
            <person name="Hong S.-B."/>
            <person name="Kwon S.-W."/>
        </authorList>
    </citation>
    <scope>NUCLEOTIDE SEQUENCE [LARGE SCALE GENOMIC DNA]</scope>
    <source>
        <strain evidence="1 2">GN2-R2</strain>
    </source>
</reference>
<keyword evidence="2" id="KW-1185">Reference proteome</keyword>